<feature type="compositionally biased region" description="Low complexity" evidence="6">
    <location>
        <begin position="42"/>
        <end position="53"/>
    </location>
</feature>
<evidence type="ECO:0000313" key="9">
    <source>
        <dbReference type="EMBL" id="MBU7597982.1"/>
    </source>
</evidence>
<feature type="region of interest" description="Disordered" evidence="6">
    <location>
        <begin position="1"/>
        <end position="53"/>
    </location>
</feature>
<dbReference type="Gene3D" id="1.10.1740.10">
    <property type="match status" value="1"/>
</dbReference>
<dbReference type="Pfam" id="PF08281">
    <property type="entry name" value="Sigma70_r4_2"/>
    <property type="match status" value="1"/>
</dbReference>
<dbReference type="Gene3D" id="1.10.10.10">
    <property type="entry name" value="Winged helix-like DNA-binding domain superfamily/Winged helix DNA-binding domain"/>
    <property type="match status" value="1"/>
</dbReference>
<evidence type="ECO:0000259" key="7">
    <source>
        <dbReference type="Pfam" id="PF04542"/>
    </source>
</evidence>
<dbReference type="InterPro" id="IPR014284">
    <property type="entry name" value="RNA_pol_sigma-70_dom"/>
</dbReference>
<dbReference type="InterPro" id="IPR007627">
    <property type="entry name" value="RNA_pol_sigma70_r2"/>
</dbReference>
<evidence type="ECO:0000256" key="3">
    <source>
        <dbReference type="ARBA" id="ARBA00023015"/>
    </source>
</evidence>
<evidence type="ECO:0000256" key="6">
    <source>
        <dbReference type="SAM" id="MobiDB-lite"/>
    </source>
</evidence>
<dbReference type="Pfam" id="PF04542">
    <property type="entry name" value="Sigma70_r2"/>
    <property type="match status" value="1"/>
</dbReference>
<dbReference type="NCBIfam" id="TIGR02957">
    <property type="entry name" value="SigX4"/>
    <property type="match status" value="1"/>
</dbReference>
<dbReference type="InterPro" id="IPR032710">
    <property type="entry name" value="NTF2-like_dom_sf"/>
</dbReference>
<keyword evidence="3" id="KW-0805">Transcription regulation</keyword>
<dbReference type="InterPro" id="IPR052704">
    <property type="entry name" value="ECF_Sigma-70_Domain"/>
</dbReference>
<comment type="similarity">
    <text evidence="1">Belongs to the sigma-70 factor family. ECF subfamily.</text>
</comment>
<dbReference type="NCBIfam" id="NF007214">
    <property type="entry name" value="PRK09636.1"/>
    <property type="match status" value="1"/>
</dbReference>
<dbReference type="InterPro" id="IPR013325">
    <property type="entry name" value="RNA_pol_sigma_r2"/>
</dbReference>
<dbReference type="PANTHER" id="PTHR30173">
    <property type="entry name" value="SIGMA 19 FACTOR"/>
    <property type="match status" value="1"/>
</dbReference>
<dbReference type="InterPro" id="IPR036388">
    <property type="entry name" value="WH-like_DNA-bd_sf"/>
</dbReference>
<feature type="domain" description="RNA polymerase sigma factor 70 region 4 type 2" evidence="8">
    <location>
        <begin position="150"/>
        <end position="201"/>
    </location>
</feature>
<dbReference type="Gene3D" id="3.10.450.50">
    <property type="match status" value="1"/>
</dbReference>
<evidence type="ECO:0000313" key="10">
    <source>
        <dbReference type="Proteomes" id="UP000694501"/>
    </source>
</evidence>
<dbReference type="SUPFAM" id="SSF88946">
    <property type="entry name" value="Sigma2 domain of RNA polymerase sigma factors"/>
    <property type="match status" value="1"/>
</dbReference>
<dbReference type="InterPro" id="IPR013249">
    <property type="entry name" value="RNA_pol_sigma70_r4_t2"/>
</dbReference>
<dbReference type="Proteomes" id="UP000694501">
    <property type="component" value="Unassembled WGS sequence"/>
</dbReference>
<gene>
    <name evidence="9" type="ORF">JGS22_010255</name>
</gene>
<dbReference type="SUPFAM" id="SSF88659">
    <property type="entry name" value="Sigma3 and sigma4 domains of RNA polymerase sigma factors"/>
    <property type="match status" value="1"/>
</dbReference>
<organism evidence="9 10">
    <name type="scientific">Streptomyces tardus</name>
    <dbReference type="NCBI Taxonomy" id="2780544"/>
    <lineage>
        <taxon>Bacteria</taxon>
        <taxon>Bacillati</taxon>
        <taxon>Actinomycetota</taxon>
        <taxon>Actinomycetes</taxon>
        <taxon>Kitasatosporales</taxon>
        <taxon>Streptomycetaceae</taxon>
        <taxon>Streptomyces</taxon>
    </lineage>
</organism>
<dbReference type="SUPFAM" id="SSF54427">
    <property type="entry name" value="NTF2-like"/>
    <property type="match status" value="1"/>
</dbReference>
<comment type="caution">
    <text evidence="9">The sequence shown here is derived from an EMBL/GenBank/DDBJ whole genome shotgun (WGS) entry which is preliminary data.</text>
</comment>
<reference evidence="9" key="1">
    <citation type="submission" date="2021-06" db="EMBL/GenBank/DDBJ databases">
        <title>Sequencing of actinobacteria type strains.</title>
        <authorList>
            <person name="Nguyen G.-S."/>
            <person name="Wentzel A."/>
        </authorList>
    </citation>
    <scope>NUCLEOTIDE SEQUENCE</scope>
    <source>
        <strain evidence="9">P38-E01</strain>
    </source>
</reference>
<dbReference type="GO" id="GO:0006352">
    <property type="term" value="P:DNA-templated transcription initiation"/>
    <property type="evidence" value="ECO:0007669"/>
    <property type="project" value="InterPro"/>
</dbReference>
<dbReference type="InterPro" id="IPR013324">
    <property type="entry name" value="RNA_pol_sigma_r3/r4-like"/>
</dbReference>
<dbReference type="PANTHER" id="PTHR30173:SF36">
    <property type="entry name" value="ECF RNA POLYMERASE SIGMA FACTOR SIGJ"/>
    <property type="match status" value="1"/>
</dbReference>
<sequence>MTDRGAVPGPTPPPRSNRDAGDRAADHREADDRTTDDRVPDDPAGPAPAADDPFVTHRGLLFTVAYEMLGSAADAEDVVQESWLRWAGADREQVREPRAYLVRIVTRQALNRMRTVARRREEYIGQWLPEPLLTTPDVAEDVELAESVSMAMLTVLETLQPVERAVFVLREVFAVSHEEIAAALDKTTAATRQIARRARTHVEARRPRVRVSAAEREQVSERFLAAVRGGDLDTLLELLAPDVVFVGDGGGFVKAALRPVAGAEKVARLLAAGHRHVAIDGRTVPVNGGPGLWIEADGRFAALGSLEIVDGLITRIYAVNNPHKLTRMSEPTRFER</sequence>
<evidence type="ECO:0000256" key="2">
    <source>
        <dbReference type="ARBA" id="ARBA00011344"/>
    </source>
</evidence>
<dbReference type="NCBIfam" id="TIGR02937">
    <property type="entry name" value="sigma70-ECF"/>
    <property type="match status" value="1"/>
</dbReference>
<feature type="compositionally biased region" description="Basic and acidic residues" evidence="6">
    <location>
        <begin position="16"/>
        <end position="41"/>
    </location>
</feature>
<evidence type="ECO:0000259" key="8">
    <source>
        <dbReference type="Pfam" id="PF08281"/>
    </source>
</evidence>
<dbReference type="GO" id="GO:0016987">
    <property type="term" value="F:sigma factor activity"/>
    <property type="evidence" value="ECO:0007669"/>
    <property type="project" value="UniProtKB-KW"/>
</dbReference>
<dbReference type="InterPro" id="IPR014303">
    <property type="entry name" value="RNA_pol_sigma-70_ECF"/>
</dbReference>
<proteinExistence type="inferred from homology"/>
<keyword evidence="10" id="KW-1185">Reference proteome</keyword>
<protein>
    <submittedName>
        <fullName evidence="9">RNA polymerase sigma-70 factor</fullName>
    </submittedName>
</protein>
<evidence type="ECO:0000256" key="4">
    <source>
        <dbReference type="ARBA" id="ARBA00023082"/>
    </source>
</evidence>
<evidence type="ECO:0000256" key="5">
    <source>
        <dbReference type="ARBA" id="ARBA00023163"/>
    </source>
</evidence>
<dbReference type="GO" id="GO:0003677">
    <property type="term" value="F:DNA binding"/>
    <property type="evidence" value="ECO:0007669"/>
    <property type="project" value="InterPro"/>
</dbReference>
<evidence type="ECO:0000256" key="1">
    <source>
        <dbReference type="ARBA" id="ARBA00010641"/>
    </source>
</evidence>
<keyword evidence="5" id="KW-0804">Transcription</keyword>
<comment type="subunit">
    <text evidence="2">Interacts transiently with the RNA polymerase catalytic core formed by RpoA, RpoB, RpoC and RpoZ (2 alpha, 1 beta, 1 beta' and 1 omega subunit) to form the RNA polymerase holoenzyme that can initiate transcription.</text>
</comment>
<dbReference type="AlphaFoldDB" id="A0A949N5G8"/>
<name>A0A949N5G8_9ACTN</name>
<keyword evidence="4" id="KW-0731">Sigma factor</keyword>
<dbReference type="EMBL" id="JAELVF020000001">
    <property type="protein sequence ID" value="MBU7597982.1"/>
    <property type="molecule type" value="Genomic_DNA"/>
</dbReference>
<feature type="domain" description="RNA polymerase sigma-70 region 2" evidence="7">
    <location>
        <begin position="56"/>
        <end position="118"/>
    </location>
</feature>
<accession>A0A949N5G8</accession>